<feature type="transmembrane region" description="Helical" evidence="6">
    <location>
        <begin position="121"/>
        <end position="141"/>
    </location>
</feature>
<name>A0A8H7ZZZ5_9FUNG</name>
<dbReference type="PANTHER" id="PTHR10924:SF4">
    <property type="entry name" value="GH15861P"/>
    <property type="match status" value="1"/>
</dbReference>
<evidence type="ECO:0000256" key="1">
    <source>
        <dbReference type="ARBA" id="ARBA00004141"/>
    </source>
</evidence>
<gene>
    <name evidence="7" type="ORF">BJ554DRAFT_5249</name>
</gene>
<keyword evidence="8" id="KW-1185">Reference proteome</keyword>
<dbReference type="PANTHER" id="PTHR10924">
    <property type="entry name" value="MAJOR FACILITATOR SUPERFAMILY PROTEIN-RELATED"/>
    <property type="match status" value="1"/>
</dbReference>
<organism evidence="7 8">
    <name type="scientific">Olpidium bornovanus</name>
    <dbReference type="NCBI Taxonomy" id="278681"/>
    <lineage>
        <taxon>Eukaryota</taxon>
        <taxon>Fungi</taxon>
        <taxon>Fungi incertae sedis</taxon>
        <taxon>Olpidiomycota</taxon>
        <taxon>Olpidiomycotina</taxon>
        <taxon>Olpidiomycetes</taxon>
        <taxon>Olpidiales</taxon>
        <taxon>Olpidiaceae</taxon>
        <taxon>Olpidium</taxon>
    </lineage>
</organism>
<dbReference type="AlphaFoldDB" id="A0A8H7ZZZ5"/>
<feature type="transmembrane region" description="Helical" evidence="6">
    <location>
        <begin position="42"/>
        <end position="61"/>
    </location>
</feature>
<keyword evidence="2 6" id="KW-0812">Transmembrane</keyword>
<keyword evidence="4 6" id="KW-0472">Membrane</keyword>
<protein>
    <submittedName>
        <fullName evidence="7">Uncharacterized protein</fullName>
    </submittedName>
</protein>
<dbReference type="GO" id="GO:0015232">
    <property type="term" value="F:heme transmembrane transporter activity"/>
    <property type="evidence" value="ECO:0007669"/>
    <property type="project" value="TreeGrafter"/>
</dbReference>
<dbReference type="GO" id="GO:0097037">
    <property type="term" value="P:heme export"/>
    <property type="evidence" value="ECO:0007669"/>
    <property type="project" value="TreeGrafter"/>
</dbReference>
<accession>A0A8H7ZZZ5</accession>
<dbReference type="EMBL" id="JAEFCI010002164">
    <property type="protein sequence ID" value="KAG5462421.1"/>
    <property type="molecule type" value="Genomic_DNA"/>
</dbReference>
<evidence type="ECO:0000256" key="6">
    <source>
        <dbReference type="SAM" id="Phobius"/>
    </source>
</evidence>
<proteinExistence type="predicted"/>
<evidence type="ECO:0000313" key="8">
    <source>
        <dbReference type="Proteomes" id="UP000673691"/>
    </source>
</evidence>
<sequence>CSWLGQLSFSSAYQWITFAPQASLFASYYGVGGVWIDYLSMAYMYAYAIGVIPGLFLTDRIDERRRRRARRAARRRPPGAPFSGDNSGEGGGGVRAGLVIAASLNTLGAGLRFFGAGPDRFTLLFVGQFFSAVAQVFILGIPPSLASTWFGQDERNTATSVGVVANNLGVAAGCVWFGSPSLAAQVPPDDHIRQDNGRYCSVPPIPVPFLPGNFRPHGLCAQIESADTPQVEKASQRAGVGVWEGSASQLVLHTDHDEKQESKVAKSIRNLFSRPPFRYLFLTYGAFT</sequence>
<feature type="compositionally biased region" description="Basic residues" evidence="5">
    <location>
        <begin position="68"/>
        <end position="77"/>
    </location>
</feature>
<evidence type="ECO:0000256" key="4">
    <source>
        <dbReference type="ARBA" id="ARBA00023136"/>
    </source>
</evidence>
<feature type="region of interest" description="Disordered" evidence="5">
    <location>
        <begin position="68"/>
        <end position="89"/>
    </location>
</feature>
<evidence type="ECO:0000313" key="7">
    <source>
        <dbReference type="EMBL" id="KAG5462421.1"/>
    </source>
</evidence>
<dbReference type="InterPro" id="IPR036259">
    <property type="entry name" value="MFS_trans_sf"/>
</dbReference>
<dbReference type="InterPro" id="IPR049680">
    <property type="entry name" value="FLVCR1-2_SLC49-like"/>
</dbReference>
<dbReference type="GO" id="GO:0016020">
    <property type="term" value="C:membrane"/>
    <property type="evidence" value="ECO:0007669"/>
    <property type="project" value="UniProtKB-SubCell"/>
</dbReference>
<keyword evidence="3 6" id="KW-1133">Transmembrane helix</keyword>
<evidence type="ECO:0000256" key="2">
    <source>
        <dbReference type="ARBA" id="ARBA00022692"/>
    </source>
</evidence>
<feature type="non-terminal residue" evidence="7">
    <location>
        <position position="1"/>
    </location>
</feature>
<dbReference type="OrthoDB" id="422206at2759"/>
<dbReference type="Gene3D" id="1.20.1250.20">
    <property type="entry name" value="MFS general substrate transporter like domains"/>
    <property type="match status" value="1"/>
</dbReference>
<comment type="caution">
    <text evidence="7">The sequence shown here is derived from an EMBL/GenBank/DDBJ whole genome shotgun (WGS) entry which is preliminary data.</text>
</comment>
<dbReference type="Proteomes" id="UP000673691">
    <property type="component" value="Unassembled WGS sequence"/>
</dbReference>
<reference evidence="7 8" key="1">
    <citation type="journal article" name="Sci. Rep.">
        <title>Genome-scale phylogenetic analyses confirm Olpidium as the closest living zoosporic fungus to the non-flagellated, terrestrial fungi.</title>
        <authorList>
            <person name="Chang Y."/>
            <person name="Rochon D."/>
            <person name="Sekimoto S."/>
            <person name="Wang Y."/>
            <person name="Chovatia M."/>
            <person name="Sandor L."/>
            <person name="Salamov A."/>
            <person name="Grigoriev I.V."/>
            <person name="Stajich J.E."/>
            <person name="Spatafora J.W."/>
        </authorList>
    </citation>
    <scope>NUCLEOTIDE SEQUENCE [LARGE SCALE GENOMIC DNA]</scope>
    <source>
        <strain evidence="7">S191</strain>
    </source>
</reference>
<evidence type="ECO:0000256" key="3">
    <source>
        <dbReference type="ARBA" id="ARBA00022989"/>
    </source>
</evidence>
<dbReference type="SUPFAM" id="SSF103473">
    <property type="entry name" value="MFS general substrate transporter"/>
    <property type="match status" value="1"/>
</dbReference>
<comment type="subcellular location">
    <subcellularLocation>
        <location evidence="1">Membrane</location>
        <topology evidence="1">Multi-pass membrane protein</topology>
    </subcellularLocation>
</comment>
<evidence type="ECO:0000256" key="5">
    <source>
        <dbReference type="SAM" id="MobiDB-lite"/>
    </source>
</evidence>
<dbReference type="GO" id="GO:0020037">
    <property type="term" value="F:heme binding"/>
    <property type="evidence" value="ECO:0007669"/>
    <property type="project" value="TreeGrafter"/>
</dbReference>